<keyword evidence="4" id="KW-1185">Reference proteome</keyword>
<dbReference type="GeneID" id="36580597"/>
<evidence type="ECO:0000313" key="4">
    <source>
        <dbReference type="Proteomes" id="UP000235371"/>
    </source>
</evidence>
<feature type="compositionally biased region" description="Basic residues" evidence="2">
    <location>
        <begin position="279"/>
        <end position="294"/>
    </location>
</feature>
<evidence type="ECO:0000256" key="2">
    <source>
        <dbReference type="SAM" id="MobiDB-lite"/>
    </source>
</evidence>
<dbReference type="AlphaFoldDB" id="A0A2J6TB42"/>
<feature type="compositionally biased region" description="Basic and acidic residues" evidence="2">
    <location>
        <begin position="152"/>
        <end position="165"/>
    </location>
</feature>
<protein>
    <submittedName>
        <fullName evidence="3">Uncharacterized protein</fullName>
    </submittedName>
</protein>
<dbReference type="Proteomes" id="UP000235371">
    <property type="component" value="Unassembled WGS sequence"/>
</dbReference>
<evidence type="ECO:0000313" key="3">
    <source>
        <dbReference type="EMBL" id="PMD60247.1"/>
    </source>
</evidence>
<organism evidence="3 4">
    <name type="scientific">Hyaloscypha bicolor E</name>
    <dbReference type="NCBI Taxonomy" id="1095630"/>
    <lineage>
        <taxon>Eukaryota</taxon>
        <taxon>Fungi</taxon>
        <taxon>Dikarya</taxon>
        <taxon>Ascomycota</taxon>
        <taxon>Pezizomycotina</taxon>
        <taxon>Leotiomycetes</taxon>
        <taxon>Helotiales</taxon>
        <taxon>Hyaloscyphaceae</taxon>
        <taxon>Hyaloscypha</taxon>
        <taxon>Hyaloscypha bicolor</taxon>
    </lineage>
</organism>
<dbReference type="InParanoid" id="A0A2J6TB42"/>
<proteinExistence type="predicted"/>
<dbReference type="EMBL" id="KZ613791">
    <property type="protein sequence ID" value="PMD60247.1"/>
    <property type="molecule type" value="Genomic_DNA"/>
</dbReference>
<feature type="compositionally biased region" description="Basic residues" evidence="2">
    <location>
        <begin position="315"/>
        <end position="324"/>
    </location>
</feature>
<feature type="region of interest" description="Disordered" evidence="2">
    <location>
        <begin position="147"/>
        <end position="324"/>
    </location>
</feature>
<dbReference type="RefSeq" id="XP_024737151.1">
    <property type="nucleotide sequence ID" value="XM_024872517.1"/>
</dbReference>
<evidence type="ECO:0000256" key="1">
    <source>
        <dbReference type="SAM" id="Coils"/>
    </source>
</evidence>
<name>A0A2J6TB42_9HELO</name>
<dbReference type="OrthoDB" id="3597695at2759"/>
<feature type="coiled-coil region" evidence="1">
    <location>
        <begin position="62"/>
        <end position="89"/>
    </location>
</feature>
<gene>
    <name evidence="3" type="ORF">K444DRAFT_399758</name>
</gene>
<sequence length="324" mass="36312">MAGTVLPSIETGSDPLSANISVLSDDTYVEEEGTPEPDDTEARLNWGRKHYGEDWYLERVAGREAARKARCEEEERERIEDEKVEAIRKLRETEPWEYERQMREYNLQLQGLTKAQIDESNQPLPEEVIKSNWEGFSALLQGKVLQPATADGHADARSESMEVPRPRASLRLQKPTKEVSRKIRCGRIAKSTARDGTVSSGNRSKRPAPTLAGALVDEENASNATKVKVPQSKHDKTRQRKAYKGERASRRLANKPVKYGIFANRSMAPVPKDLQRNPSTRKRNPAGPRSKKKSIAVEPAKHRGALKSGREGTHRSRSKKQSGG</sequence>
<feature type="compositionally biased region" description="Polar residues" evidence="2">
    <location>
        <begin position="10"/>
        <end position="22"/>
    </location>
</feature>
<accession>A0A2J6TB42</accession>
<dbReference type="STRING" id="1095630.A0A2J6TB42"/>
<keyword evidence="1" id="KW-0175">Coiled coil</keyword>
<reference evidence="3 4" key="1">
    <citation type="submission" date="2016-04" db="EMBL/GenBank/DDBJ databases">
        <title>A degradative enzymes factory behind the ericoid mycorrhizal symbiosis.</title>
        <authorList>
            <consortium name="DOE Joint Genome Institute"/>
            <person name="Martino E."/>
            <person name="Morin E."/>
            <person name="Grelet G."/>
            <person name="Kuo A."/>
            <person name="Kohler A."/>
            <person name="Daghino S."/>
            <person name="Barry K."/>
            <person name="Choi C."/>
            <person name="Cichocki N."/>
            <person name="Clum A."/>
            <person name="Copeland A."/>
            <person name="Hainaut M."/>
            <person name="Haridas S."/>
            <person name="Labutti K."/>
            <person name="Lindquist E."/>
            <person name="Lipzen A."/>
            <person name="Khouja H.-R."/>
            <person name="Murat C."/>
            <person name="Ohm R."/>
            <person name="Olson A."/>
            <person name="Spatafora J."/>
            <person name="Veneault-Fourrey C."/>
            <person name="Henrissat B."/>
            <person name="Grigoriev I."/>
            <person name="Martin F."/>
            <person name="Perotto S."/>
        </authorList>
    </citation>
    <scope>NUCLEOTIDE SEQUENCE [LARGE SCALE GENOMIC DNA]</scope>
    <source>
        <strain evidence="3 4">E</strain>
    </source>
</reference>
<feature type="region of interest" description="Disordered" evidence="2">
    <location>
        <begin position="1"/>
        <end position="22"/>
    </location>
</feature>